<evidence type="ECO:0000256" key="6">
    <source>
        <dbReference type="ARBA" id="ARBA00022729"/>
    </source>
</evidence>
<organism evidence="17 18">
    <name type="scientific">Dovyalis caffra</name>
    <dbReference type="NCBI Taxonomy" id="77055"/>
    <lineage>
        <taxon>Eukaryota</taxon>
        <taxon>Viridiplantae</taxon>
        <taxon>Streptophyta</taxon>
        <taxon>Embryophyta</taxon>
        <taxon>Tracheophyta</taxon>
        <taxon>Spermatophyta</taxon>
        <taxon>Magnoliopsida</taxon>
        <taxon>eudicotyledons</taxon>
        <taxon>Gunneridae</taxon>
        <taxon>Pentapetalae</taxon>
        <taxon>rosids</taxon>
        <taxon>fabids</taxon>
        <taxon>Malpighiales</taxon>
        <taxon>Salicaceae</taxon>
        <taxon>Flacourtieae</taxon>
        <taxon>Dovyalis</taxon>
    </lineage>
</organism>
<feature type="domain" description="Cytochrome b561" evidence="16">
    <location>
        <begin position="201"/>
        <end position="402"/>
    </location>
</feature>
<proteinExistence type="predicted"/>
<dbReference type="SMART" id="SM00665">
    <property type="entry name" value="B561"/>
    <property type="match status" value="1"/>
</dbReference>
<evidence type="ECO:0000256" key="9">
    <source>
        <dbReference type="ARBA" id="ARBA00023136"/>
    </source>
</evidence>
<evidence type="ECO:0000256" key="14">
    <source>
        <dbReference type="SAM" id="Phobius"/>
    </source>
</evidence>
<dbReference type="Pfam" id="PF04526">
    <property type="entry name" value="DUF568"/>
    <property type="match status" value="1"/>
</dbReference>
<dbReference type="PANTHER" id="PTHR23130:SF167">
    <property type="entry name" value="CYTOCHROME B561 AND DOMON DOMAIN-CONTAINING PROTEIN"/>
    <property type="match status" value="1"/>
</dbReference>
<feature type="transmembrane region" description="Helical" evidence="14">
    <location>
        <begin position="239"/>
        <end position="261"/>
    </location>
</feature>
<reference evidence="17 18" key="1">
    <citation type="submission" date="2024-01" db="EMBL/GenBank/DDBJ databases">
        <authorList>
            <person name="Waweru B."/>
        </authorList>
    </citation>
    <scope>NUCLEOTIDE SEQUENCE [LARGE SCALE GENOMIC DNA]</scope>
</reference>
<keyword evidence="3" id="KW-0349">Heme</keyword>
<feature type="transmembrane region" description="Helical" evidence="14">
    <location>
        <begin position="313"/>
        <end position="331"/>
    </location>
</feature>
<dbReference type="PROSITE" id="PS50939">
    <property type="entry name" value="CYTOCHROME_B561"/>
    <property type="match status" value="1"/>
</dbReference>
<evidence type="ECO:0000256" key="7">
    <source>
        <dbReference type="ARBA" id="ARBA00022982"/>
    </source>
</evidence>
<dbReference type="Gene3D" id="1.20.120.1770">
    <property type="match status" value="1"/>
</dbReference>
<feature type="transmembrane region" description="Helical" evidence="14">
    <location>
        <begin position="273"/>
        <end position="293"/>
    </location>
</feature>
<gene>
    <name evidence="17" type="ORF">DCAF_LOCUS891</name>
</gene>
<evidence type="ECO:0000259" key="15">
    <source>
        <dbReference type="PROSITE" id="PS50836"/>
    </source>
</evidence>
<dbReference type="InterPro" id="IPR017214">
    <property type="entry name" value="UCP037471"/>
</dbReference>
<dbReference type="InterPro" id="IPR045265">
    <property type="entry name" value="AIR12_DOMON"/>
</dbReference>
<evidence type="ECO:0000256" key="11">
    <source>
        <dbReference type="PIRNR" id="PIRNR037471"/>
    </source>
</evidence>
<evidence type="ECO:0000256" key="13">
    <source>
        <dbReference type="SAM" id="MobiDB-lite"/>
    </source>
</evidence>
<evidence type="ECO:0000259" key="16">
    <source>
        <dbReference type="PROSITE" id="PS50939"/>
    </source>
</evidence>
<feature type="transmembrane region" description="Helical" evidence="14">
    <location>
        <begin position="378"/>
        <end position="402"/>
    </location>
</feature>
<feature type="region of interest" description="Disordered" evidence="13">
    <location>
        <begin position="411"/>
        <end position="434"/>
    </location>
</feature>
<keyword evidence="12" id="KW-0408">Iron</keyword>
<keyword evidence="6" id="KW-0732">Signal</keyword>
<evidence type="ECO:0000313" key="17">
    <source>
        <dbReference type="EMBL" id="CAK7323270.1"/>
    </source>
</evidence>
<comment type="function">
    <text evidence="10">May act as a catecholamine-responsive trans-membrane electron transporter.</text>
</comment>
<evidence type="ECO:0000256" key="8">
    <source>
        <dbReference type="ARBA" id="ARBA00022989"/>
    </source>
</evidence>
<dbReference type="PIRSF" id="PIRSF037471">
    <property type="entry name" value="UCP037471"/>
    <property type="match status" value="1"/>
</dbReference>
<keyword evidence="7 11" id="KW-0249">Electron transport</keyword>
<evidence type="ECO:0000256" key="12">
    <source>
        <dbReference type="PIRSR" id="PIRSR037471-1"/>
    </source>
</evidence>
<evidence type="ECO:0000256" key="10">
    <source>
        <dbReference type="ARBA" id="ARBA00053871"/>
    </source>
</evidence>
<accession>A0AAV1QR20</accession>
<dbReference type="PANTHER" id="PTHR23130">
    <property type="entry name" value="CYTOCHROME B561 AND DOMON DOMAIN-CONTAINING PROTEIN"/>
    <property type="match status" value="1"/>
</dbReference>
<dbReference type="Proteomes" id="UP001314170">
    <property type="component" value="Unassembled WGS sequence"/>
</dbReference>
<evidence type="ECO:0000256" key="5">
    <source>
        <dbReference type="ARBA" id="ARBA00022723"/>
    </source>
</evidence>
<dbReference type="FunFam" id="1.20.120.1770:FF:000007">
    <property type="entry name" value="Cytochrome b561 and DOMON domain-containing protein"/>
    <property type="match status" value="1"/>
</dbReference>
<dbReference type="GO" id="GO:0016020">
    <property type="term" value="C:membrane"/>
    <property type="evidence" value="ECO:0007669"/>
    <property type="project" value="UniProtKB-SubCell"/>
</dbReference>
<evidence type="ECO:0000256" key="2">
    <source>
        <dbReference type="ARBA" id="ARBA00022448"/>
    </source>
</evidence>
<dbReference type="Pfam" id="PF03188">
    <property type="entry name" value="Cytochrom_B561"/>
    <property type="match status" value="1"/>
</dbReference>
<dbReference type="EMBL" id="CAWUPB010000079">
    <property type="protein sequence ID" value="CAK7323270.1"/>
    <property type="molecule type" value="Genomic_DNA"/>
</dbReference>
<dbReference type="CDD" id="cd09629">
    <property type="entry name" value="DOMON_CIL1_like"/>
    <property type="match status" value="1"/>
</dbReference>
<comment type="cofactor">
    <cofactor evidence="11">
        <name>heme b</name>
        <dbReference type="ChEBI" id="CHEBI:60344"/>
    </cofactor>
    <text evidence="11">Binds 2 heme b groups non-covalently.</text>
</comment>
<dbReference type="AlphaFoldDB" id="A0AAV1QR20"/>
<feature type="binding site" description="axial binding residue" evidence="12">
    <location>
        <position position="278"/>
    </location>
    <ligand>
        <name>heme b</name>
        <dbReference type="ChEBI" id="CHEBI:60344"/>
        <label>1</label>
    </ligand>
    <ligandPart>
        <name>Fe</name>
        <dbReference type="ChEBI" id="CHEBI:18248"/>
    </ligandPart>
</feature>
<sequence>MERGERRSNKAAVHEDKWWWTAGGAAIMARMLELVLSLSILMSMVFSSTAQSCKSYAFSSNKIFRACNDLPVLNSYLHWNYDSSSNKLQIAYRHTGITSSMWVAWAINPTSTGMAGSQALIAYRRTDGTMRAYTSPISSYQTSLQEGKLSFDVSDLSATSAKNEIIIFATIGLSNSSTNVNQVWQDGPLSGNTPQIHTTSGSNVKSMGTLNLLSGESSSTGGMTKLGREIKILSYLIKFQIHGVLNAVSWGILMPIGALIARYLKVFKSADPAWFYVHVSCQSMAYIVGVAGWGTGLKLGSESPSIQYDAHRTIGIILFCLGTLQVFALLLRPKTDHKYRFYWNIYHHLVGYSVITLSIINIFKGFAILNPAEKWKNAYIGVIAALAFNAVWLEGYTWYIVVKRKRSENDGKMPRGMNGSNGTNGYGARQHQGV</sequence>
<name>A0AAV1QR20_9ROSI</name>
<evidence type="ECO:0000313" key="18">
    <source>
        <dbReference type="Proteomes" id="UP001314170"/>
    </source>
</evidence>
<feature type="transmembrane region" description="Helical" evidence="14">
    <location>
        <begin position="343"/>
        <end position="366"/>
    </location>
</feature>
<feature type="binding site" description="axial binding residue" evidence="12">
    <location>
        <position position="347"/>
    </location>
    <ligand>
        <name>heme b</name>
        <dbReference type="ChEBI" id="CHEBI:60344"/>
        <label>1</label>
    </ligand>
    <ligandPart>
        <name>Fe</name>
        <dbReference type="ChEBI" id="CHEBI:18248"/>
    </ligandPart>
</feature>
<keyword evidence="5 12" id="KW-0479">Metal-binding</keyword>
<dbReference type="CDD" id="cd08760">
    <property type="entry name" value="Cyt_b561_FRRS1_like"/>
    <property type="match status" value="1"/>
</dbReference>
<evidence type="ECO:0000256" key="4">
    <source>
        <dbReference type="ARBA" id="ARBA00022692"/>
    </source>
</evidence>
<dbReference type="PROSITE" id="PS50836">
    <property type="entry name" value="DOMON"/>
    <property type="match status" value="1"/>
</dbReference>
<evidence type="ECO:0000256" key="3">
    <source>
        <dbReference type="ARBA" id="ARBA00022617"/>
    </source>
</evidence>
<keyword evidence="4 14" id="KW-0812">Transmembrane</keyword>
<dbReference type="InterPro" id="IPR006593">
    <property type="entry name" value="Cyt_b561/ferric_Rdtase_TM"/>
</dbReference>
<keyword evidence="9 11" id="KW-0472">Membrane</keyword>
<evidence type="ECO:0000256" key="1">
    <source>
        <dbReference type="ARBA" id="ARBA00004141"/>
    </source>
</evidence>
<dbReference type="InterPro" id="IPR005018">
    <property type="entry name" value="DOMON_domain"/>
</dbReference>
<comment type="subcellular location">
    <subcellularLocation>
        <location evidence="1">Membrane</location>
        <topology evidence="1">Multi-pass membrane protein</topology>
    </subcellularLocation>
</comment>
<protein>
    <recommendedName>
        <fullName evidence="11">Cytochrome b561 and DOMON domain-containing protein</fullName>
    </recommendedName>
</protein>
<feature type="binding site" description="axial binding residue" evidence="12">
    <location>
        <position position="311"/>
    </location>
    <ligand>
        <name>heme b</name>
        <dbReference type="ChEBI" id="CHEBI:60344"/>
        <label>1</label>
    </ligand>
    <ligandPart>
        <name>Fe</name>
        <dbReference type="ChEBI" id="CHEBI:18248"/>
    </ligandPart>
</feature>
<keyword evidence="8 14" id="KW-1133">Transmembrane helix</keyword>
<keyword evidence="18" id="KW-1185">Reference proteome</keyword>
<feature type="domain" description="DOMON" evidence="15">
    <location>
        <begin position="73"/>
        <end position="187"/>
    </location>
</feature>
<keyword evidence="2 11" id="KW-0813">Transport</keyword>
<feature type="binding site" description="axial binding residue" evidence="12">
    <location>
        <position position="242"/>
    </location>
    <ligand>
        <name>heme b</name>
        <dbReference type="ChEBI" id="CHEBI:60344"/>
        <label>1</label>
    </ligand>
    <ligandPart>
        <name>Fe</name>
        <dbReference type="ChEBI" id="CHEBI:18248"/>
    </ligandPart>
</feature>
<dbReference type="GO" id="GO:0046872">
    <property type="term" value="F:metal ion binding"/>
    <property type="evidence" value="ECO:0007669"/>
    <property type="project" value="UniProtKB-KW"/>
</dbReference>
<comment type="caution">
    <text evidence="17">The sequence shown here is derived from an EMBL/GenBank/DDBJ whole genome shotgun (WGS) entry which is preliminary data.</text>
</comment>